<name>A0A9W7GY79_HIBTR</name>
<comment type="similarity">
    <text evidence="3">Belongs to the polysaccharide lyase 4 family.</text>
</comment>
<accession>A0A9W7GY79</accession>
<proteinExistence type="inferred from homology"/>
<protein>
    <recommendedName>
        <fullName evidence="4">rhamnogalacturonan endolyase</fullName>
        <ecNumber evidence="4">4.2.2.23</ecNumber>
    </recommendedName>
</protein>
<dbReference type="Gene3D" id="2.60.120.260">
    <property type="entry name" value="Galactose-binding domain-like"/>
    <property type="match status" value="1"/>
</dbReference>
<gene>
    <name evidence="11" type="ORF">HRI_000440300</name>
</gene>
<dbReference type="GO" id="GO:0030246">
    <property type="term" value="F:carbohydrate binding"/>
    <property type="evidence" value="ECO:0007669"/>
    <property type="project" value="InterPro"/>
</dbReference>
<dbReference type="EC" id="4.2.2.23" evidence="4"/>
<dbReference type="Pfam" id="PF14683">
    <property type="entry name" value="CBM-like"/>
    <property type="match status" value="1"/>
</dbReference>
<keyword evidence="8" id="KW-0472">Membrane</keyword>
<dbReference type="CDD" id="cd10317">
    <property type="entry name" value="RGL4_C"/>
    <property type="match status" value="1"/>
</dbReference>
<evidence type="ECO:0000256" key="6">
    <source>
        <dbReference type="ARBA" id="ARBA00022729"/>
    </source>
</evidence>
<evidence type="ECO:0000313" key="12">
    <source>
        <dbReference type="Proteomes" id="UP001165190"/>
    </source>
</evidence>
<sequence length="677" mass="78400">MEKLVTRTHSTHLVLRLVIIIDFSLLFFSAFSAEIPLRKSKDRIRKIRQVKLHRNNDRVFIDNGLIEVTIEEPSGHLSGIKYKTMDNVLETKNHNGNKGYWDVVWDNEAYDKLPGQHMKIITQTDEVVEVSFTKTWKSRTDRRRSVPLNIDKRYIIRRGVPGLYMYGIFERESDFPDARMYQIRIAFKLKEDKFNFMAISDTRQSIMPTAEDREGRRCQVLAFKEAVLLTNPTDPRFRGQVDDKYQYSAENKDNHLHGWISDEEAVGFWVINPSSEFRSSGPHKQDLTSHVGPTALSMFTSTHYTGTEMNVLYKKGEPWKKVFGPVFIYLNSAAPDPKHAYRNTLWNDAKTRLSQEIQSWPYNFVASEDFPHSERRGQVYGQLLVRDRYMDKKLMLAKSAFVGLAAPGFAGSWQTEGKGYQFWTKTYNTGRFRIKNVRPGVYNLYAWVYGFIGNYKLEQEITIQPGNKINVGTLIYDPPRNGPTLWEIGIPDRTAAEFFVPEPNPSLVNSILSSNVDGFRQYGLWDRYSEIYRNGDLVYNVGVSNYSKDWFFAHVPRNVGNNANRATTWQIRYNLQEVKEAGNYTLQLALAAASYAEVQVRFNDPNVIRPYFTTRRIGCDNAVPRHGIHGLYRFYSIDVPGNRFQRGENTIFLTQTRSQDSFEAVMYDYIRLEGPAV</sequence>
<organism evidence="11 12">
    <name type="scientific">Hibiscus trionum</name>
    <name type="common">Flower of an hour</name>
    <dbReference type="NCBI Taxonomy" id="183268"/>
    <lineage>
        <taxon>Eukaryota</taxon>
        <taxon>Viridiplantae</taxon>
        <taxon>Streptophyta</taxon>
        <taxon>Embryophyta</taxon>
        <taxon>Tracheophyta</taxon>
        <taxon>Spermatophyta</taxon>
        <taxon>Magnoliopsida</taxon>
        <taxon>eudicotyledons</taxon>
        <taxon>Gunneridae</taxon>
        <taxon>Pentapetalae</taxon>
        <taxon>rosids</taxon>
        <taxon>malvids</taxon>
        <taxon>Malvales</taxon>
        <taxon>Malvaceae</taxon>
        <taxon>Malvoideae</taxon>
        <taxon>Hibiscus</taxon>
    </lineage>
</organism>
<dbReference type="SUPFAM" id="SSF74650">
    <property type="entry name" value="Galactose mutarotase-like"/>
    <property type="match status" value="1"/>
</dbReference>
<dbReference type="InterPro" id="IPR014718">
    <property type="entry name" value="GH-type_carb-bd"/>
</dbReference>
<keyword evidence="12" id="KW-1185">Reference proteome</keyword>
<dbReference type="InterPro" id="IPR013784">
    <property type="entry name" value="Carb-bd-like_fold"/>
</dbReference>
<dbReference type="Gene3D" id="2.70.98.10">
    <property type="match status" value="1"/>
</dbReference>
<dbReference type="Pfam" id="PF14686">
    <property type="entry name" value="fn3_3"/>
    <property type="match status" value="1"/>
</dbReference>
<keyword evidence="8" id="KW-1133">Transmembrane helix</keyword>
<evidence type="ECO:0000256" key="8">
    <source>
        <dbReference type="SAM" id="Phobius"/>
    </source>
</evidence>
<reference evidence="11" key="1">
    <citation type="submission" date="2023-05" db="EMBL/GenBank/DDBJ databases">
        <title>Genome and transcriptome analyses reveal genes involved in the formation of fine ridges on petal epidermal cells in Hibiscus trionum.</title>
        <authorList>
            <person name="Koshimizu S."/>
            <person name="Masuda S."/>
            <person name="Ishii T."/>
            <person name="Shirasu K."/>
            <person name="Hoshino A."/>
            <person name="Arita M."/>
        </authorList>
    </citation>
    <scope>NUCLEOTIDE SEQUENCE</scope>
    <source>
        <strain evidence="11">Hamamatsu line</strain>
    </source>
</reference>
<dbReference type="GO" id="GO:0005975">
    <property type="term" value="P:carbohydrate metabolic process"/>
    <property type="evidence" value="ECO:0007669"/>
    <property type="project" value="InterPro"/>
</dbReference>
<dbReference type="GO" id="GO:0005576">
    <property type="term" value="C:extracellular region"/>
    <property type="evidence" value="ECO:0007669"/>
    <property type="project" value="UniProtKB-SubCell"/>
</dbReference>
<dbReference type="SUPFAM" id="SSF49785">
    <property type="entry name" value="Galactose-binding domain-like"/>
    <property type="match status" value="1"/>
</dbReference>
<dbReference type="GO" id="GO:0102210">
    <property type="term" value="F:rhamnogalacturonan endolyase activity"/>
    <property type="evidence" value="ECO:0007669"/>
    <property type="project" value="UniProtKB-EC"/>
</dbReference>
<dbReference type="EMBL" id="BSYR01000005">
    <property type="protein sequence ID" value="GMI67710.1"/>
    <property type="molecule type" value="Genomic_DNA"/>
</dbReference>
<dbReference type="CDD" id="cd10316">
    <property type="entry name" value="RGL4_M"/>
    <property type="match status" value="1"/>
</dbReference>
<feature type="domain" description="Rhamnogalacturonan lyase" evidence="9">
    <location>
        <begin position="484"/>
        <end position="672"/>
    </location>
</feature>
<comment type="caution">
    <text evidence="11">The sequence shown here is derived from an EMBL/GenBank/DDBJ whole genome shotgun (WGS) entry which is preliminary data.</text>
</comment>
<dbReference type="InterPro" id="IPR051850">
    <property type="entry name" value="Polysacch_Lyase_4"/>
</dbReference>
<dbReference type="InterPro" id="IPR011013">
    <property type="entry name" value="Gal_mutarotase_sf_dom"/>
</dbReference>
<dbReference type="OrthoDB" id="2130367at2759"/>
<dbReference type="CDD" id="cd10320">
    <property type="entry name" value="RGL4_N"/>
    <property type="match status" value="1"/>
</dbReference>
<evidence type="ECO:0000256" key="5">
    <source>
        <dbReference type="ARBA" id="ARBA00022525"/>
    </source>
</evidence>
<dbReference type="SUPFAM" id="SSF49452">
    <property type="entry name" value="Starch-binding domain-like"/>
    <property type="match status" value="1"/>
</dbReference>
<keyword evidence="7 11" id="KW-0456">Lyase</keyword>
<evidence type="ECO:0000256" key="4">
    <source>
        <dbReference type="ARBA" id="ARBA00012437"/>
    </source>
</evidence>
<dbReference type="Gene3D" id="2.60.40.1120">
    <property type="entry name" value="Carboxypeptidase-like, regulatory domain"/>
    <property type="match status" value="1"/>
</dbReference>
<evidence type="ECO:0000256" key="3">
    <source>
        <dbReference type="ARBA" id="ARBA00010418"/>
    </source>
</evidence>
<evidence type="ECO:0000256" key="7">
    <source>
        <dbReference type="ARBA" id="ARBA00023239"/>
    </source>
</evidence>
<dbReference type="Proteomes" id="UP001165190">
    <property type="component" value="Unassembled WGS sequence"/>
</dbReference>
<dbReference type="InterPro" id="IPR029411">
    <property type="entry name" value="RG-lyase_III"/>
</dbReference>
<dbReference type="InterPro" id="IPR010325">
    <property type="entry name" value="Rhamnogal_lyase"/>
</dbReference>
<dbReference type="AlphaFoldDB" id="A0A9W7GY79"/>
<comment type="catalytic activity">
    <reaction evidence="1">
        <text>Endotype eliminative cleavage of L-alpha-rhamnopyranosyl-(1-&gt;4)-alpha-D-galactopyranosyluronic acid bonds of rhamnogalacturonan I domains in ramified hairy regions of pectin leaving L-rhamnopyranose at the reducing end and 4-deoxy-4,5-unsaturated D-galactopyranosyluronic acid at the non-reducing end.</text>
        <dbReference type="EC" id="4.2.2.23"/>
    </reaction>
</comment>
<comment type="subcellular location">
    <subcellularLocation>
        <location evidence="2">Secreted</location>
    </subcellularLocation>
</comment>
<evidence type="ECO:0000259" key="9">
    <source>
        <dbReference type="Pfam" id="PF14683"/>
    </source>
</evidence>
<keyword evidence="8" id="KW-0812">Transmembrane</keyword>
<keyword evidence="6" id="KW-0732">Signal</keyword>
<dbReference type="InterPro" id="IPR008979">
    <property type="entry name" value="Galactose-bd-like_sf"/>
</dbReference>
<evidence type="ECO:0000259" key="10">
    <source>
        <dbReference type="Pfam" id="PF14686"/>
    </source>
</evidence>
<evidence type="ECO:0000256" key="1">
    <source>
        <dbReference type="ARBA" id="ARBA00001324"/>
    </source>
</evidence>
<feature type="domain" description="Rhamnogalacturonan lyase" evidence="10">
    <location>
        <begin position="398"/>
        <end position="470"/>
    </location>
</feature>
<dbReference type="PANTHER" id="PTHR32018">
    <property type="entry name" value="RHAMNOGALACTURONATE LYASE FAMILY PROTEIN"/>
    <property type="match status" value="1"/>
</dbReference>
<feature type="transmembrane region" description="Helical" evidence="8">
    <location>
        <begin position="13"/>
        <end position="37"/>
    </location>
</feature>
<dbReference type="InterPro" id="IPR029413">
    <property type="entry name" value="RG-lyase_II"/>
</dbReference>
<keyword evidence="5" id="KW-0964">Secreted</keyword>
<evidence type="ECO:0000256" key="2">
    <source>
        <dbReference type="ARBA" id="ARBA00004613"/>
    </source>
</evidence>
<dbReference type="Pfam" id="PF06045">
    <property type="entry name" value="Rhamnogal_lyase"/>
    <property type="match status" value="1"/>
</dbReference>
<evidence type="ECO:0000313" key="11">
    <source>
        <dbReference type="EMBL" id="GMI67710.1"/>
    </source>
</evidence>
<dbReference type="PANTHER" id="PTHR32018:SF6">
    <property type="entry name" value="RHAMNOGALACTURONAN ENDOLYASE"/>
    <property type="match status" value="1"/>
</dbReference>